<protein>
    <recommendedName>
        <fullName evidence="5">Cyclic nucleotide-binding domain-containing protein</fullName>
    </recommendedName>
</protein>
<dbReference type="InterPro" id="IPR000595">
    <property type="entry name" value="cNMP-bd_dom"/>
</dbReference>
<dbReference type="Gene3D" id="2.60.120.10">
    <property type="entry name" value="Jelly Rolls"/>
    <property type="match status" value="2"/>
</dbReference>
<feature type="compositionally biased region" description="Basic and acidic residues" evidence="4">
    <location>
        <begin position="190"/>
        <end position="202"/>
    </location>
</feature>
<dbReference type="InterPro" id="IPR050503">
    <property type="entry name" value="cAMP-dep_PK_reg_su-like"/>
</dbReference>
<dbReference type="GO" id="GO:0005829">
    <property type="term" value="C:cytosol"/>
    <property type="evidence" value="ECO:0007669"/>
    <property type="project" value="TreeGrafter"/>
</dbReference>
<gene>
    <name evidence="6" type="ORF">g.38966</name>
</gene>
<dbReference type="SMART" id="SM00100">
    <property type="entry name" value="cNMP"/>
    <property type="match status" value="2"/>
</dbReference>
<dbReference type="PROSITE" id="PS00889">
    <property type="entry name" value="CNMP_BINDING_2"/>
    <property type="match status" value="2"/>
</dbReference>
<dbReference type="PANTHER" id="PTHR11635">
    <property type="entry name" value="CAMP-DEPENDENT PROTEIN KINASE REGULATORY CHAIN"/>
    <property type="match status" value="1"/>
</dbReference>
<feature type="domain" description="Cyclic nucleotide-binding" evidence="5">
    <location>
        <begin position="269"/>
        <end position="389"/>
    </location>
</feature>
<dbReference type="PRINTS" id="PR00103">
    <property type="entry name" value="CAMPKINASE"/>
</dbReference>
<keyword evidence="2" id="KW-0547">Nucleotide-binding</keyword>
<dbReference type="GO" id="GO:0030552">
    <property type="term" value="F:cAMP binding"/>
    <property type="evidence" value="ECO:0007669"/>
    <property type="project" value="UniProtKB-KW"/>
</dbReference>
<dbReference type="AlphaFoldDB" id="A0A1B6FI62"/>
<comment type="similarity">
    <text evidence="1">Belongs to the cAMP-dependent kinase regulatory chain family.</text>
</comment>
<dbReference type="SUPFAM" id="SSF51206">
    <property type="entry name" value="cAMP-binding domain-like"/>
    <property type="match status" value="2"/>
</dbReference>
<name>A0A1B6FI62_9HEMI</name>
<dbReference type="GO" id="GO:0005952">
    <property type="term" value="C:cAMP-dependent protein kinase complex"/>
    <property type="evidence" value="ECO:0007669"/>
    <property type="project" value="InterPro"/>
</dbReference>
<feature type="non-terminal residue" evidence="6">
    <location>
        <position position="1"/>
    </location>
</feature>
<dbReference type="PANTHER" id="PTHR11635:SF152">
    <property type="entry name" value="CAMP-DEPENDENT PROTEIN KINASE TYPE I REGULATORY SUBUNIT-RELATED"/>
    <property type="match status" value="1"/>
</dbReference>
<dbReference type="FunFam" id="2.60.120.10:FF:000108">
    <property type="entry name" value="cAMP-dependent protein kinase type II regulatory subunit"/>
    <property type="match status" value="1"/>
</dbReference>
<proteinExistence type="inferred from homology"/>
<evidence type="ECO:0000256" key="2">
    <source>
        <dbReference type="ARBA" id="ARBA00022566"/>
    </source>
</evidence>
<dbReference type="GO" id="GO:0004862">
    <property type="term" value="F:cAMP-dependent protein kinase inhibitor activity"/>
    <property type="evidence" value="ECO:0007669"/>
    <property type="project" value="TreeGrafter"/>
</dbReference>
<accession>A0A1B6FI62</accession>
<keyword evidence="2" id="KW-0116">cAMP-binding</keyword>
<feature type="compositionally biased region" description="Basic and acidic residues" evidence="4">
    <location>
        <begin position="212"/>
        <end position="224"/>
    </location>
</feature>
<dbReference type="GO" id="GO:0034236">
    <property type="term" value="F:protein kinase A catalytic subunit binding"/>
    <property type="evidence" value="ECO:0007669"/>
    <property type="project" value="TreeGrafter"/>
</dbReference>
<feature type="domain" description="Cyclic nucleotide-binding" evidence="5">
    <location>
        <begin position="392"/>
        <end position="512"/>
    </location>
</feature>
<evidence type="ECO:0000256" key="3">
    <source>
        <dbReference type="ARBA" id="ARBA00023149"/>
    </source>
</evidence>
<reference evidence="6" key="1">
    <citation type="submission" date="2015-11" db="EMBL/GenBank/DDBJ databases">
        <title>De novo transcriptome assembly of four potential Pierce s Disease insect vectors from Arizona vineyards.</title>
        <authorList>
            <person name="Tassone E.E."/>
        </authorList>
    </citation>
    <scope>NUCLEOTIDE SEQUENCE</scope>
</reference>
<dbReference type="Pfam" id="PF00027">
    <property type="entry name" value="cNMP_binding"/>
    <property type="match status" value="2"/>
</dbReference>
<dbReference type="PROSITE" id="PS00888">
    <property type="entry name" value="CNMP_BINDING_1"/>
    <property type="match status" value="1"/>
</dbReference>
<sequence>ISGLLLYSNNNVVKSFQNLEYEMPPPLFVFCLPGIAVIFLIQVLICEAYHFHVTISHKKRKTGNPDKDKNQGGKSERNPRGNKEQGRISKEHQSKGSQKEKGSKDNKEQGRLSKDHQFKACQEENSPSGNKEQGRLGKDHQSQDNRKETDTGDNKDQSKDNPSPEDKVGKPQPANGRTMKSTEDNGNAERSPEMPKSRHHVEFAVPEENMGDENKNQPQKEDRLKGRRKSVFSESYDPSKDDEDLGKVVHPKTPEEKEWLLENVRNITLFEHLANDQTTTVVDAMYKYPVSKGDYVMKQGDKGSTFYIVQTGIFDVYVKDAENVESLIHTYDNKGSFGELALLYNQPRAATIIARSDGLLWAVDGKTFRRIVHKITYQKRLMYESLINNVPMLKALEPFERANLVDALIPMTFKHNDEIIKQGTEGDGMYFIISGGVRIVMRTINNREILLKELSNSEYFGELALVTDKPRAASAFAIGDTHLAFLDREAFERLLGPCMDVIKRNIDNYDEQLEEIERAQEQ</sequence>
<feature type="region of interest" description="Disordered" evidence="4">
    <location>
        <begin position="57"/>
        <end position="248"/>
    </location>
</feature>
<evidence type="ECO:0000259" key="5">
    <source>
        <dbReference type="PROSITE" id="PS50042"/>
    </source>
</evidence>
<organism evidence="6">
    <name type="scientific">Cuerna arida</name>
    <dbReference type="NCBI Taxonomy" id="1464854"/>
    <lineage>
        <taxon>Eukaryota</taxon>
        <taxon>Metazoa</taxon>
        <taxon>Ecdysozoa</taxon>
        <taxon>Arthropoda</taxon>
        <taxon>Hexapoda</taxon>
        <taxon>Insecta</taxon>
        <taxon>Pterygota</taxon>
        <taxon>Neoptera</taxon>
        <taxon>Paraneoptera</taxon>
        <taxon>Hemiptera</taxon>
        <taxon>Auchenorrhyncha</taxon>
        <taxon>Membracoidea</taxon>
        <taxon>Cicadellidae</taxon>
        <taxon>Cicadellinae</taxon>
        <taxon>Proconiini</taxon>
        <taxon>Cuerna</taxon>
    </lineage>
</organism>
<dbReference type="InterPro" id="IPR014710">
    <property type="entry name" value="RmlC-like_jellyroll"/>
</dbReference>
<feature type="compositionally biased region" description="Basic and acidic residues" evidence="4">
    <location>
        <begin position="63"/>
        <end position="122"/>
    </location>
</feature>
<dbReference type="EMBL" id="GECZ01020126">
    <property type="protein sequence ID" value="JAS49643.1"/>
    <property type="molecule type" value="Transcribed_RNA"/>
</dbReference>
<feature type="compositionally biased region" description="Basic and acidic residues" evidence="4">
    <location>
        <begin position="132"/>
        <end position="169"/>
    </location>
</feature>
<evidence type="ECO:0000313" key="6">
    <source>
        <dbReference type="EMBL" id="JAS49643.1"/>
    </source>
</evidence>
<dbReference type="CDD" id="cd00038">
    <property type="entry name" value="CAP_ED"/>
    <property type="match status" value="2"/>
</dbReference>
<dbReference type="InterPro" id="IPR018488">
    <property type="entry name" value="cNMP-bd_CS"/>
</dbReference>
<dbReference type="InterPro" id="IPR018490">
    <property type="entry name" value="cNMP-bd_dom_sf"/>
</dbReference>
<evidence type="ECO:0000256" key="1">
    <source>
        <dbReference type="ARBA" id="ARBA00005753"/>
    </source>
</evidence>
<dbReference type="PROSITE" id="PS50042">
    <property type="entry name" value="CNMP_BINDING_3"/>
    <property type="match status" value="2"/>
</dbReference>
<evidence type="ECO:0000256" key="4">
    <source>
        <dbReference type="SAM" id="MobiDB-lite"/>
    </source>
</evidence>
<keyword evidence="3" id="KW-0114">cAMP</keyword>